<dbReference type="RefSeq" id="WP_107827636.1">
    <property type="nucleotide sequence ID" value="NZ_CP160205.1"/>
</dbReference>
<dbReference type="Pfam" id="PF12833">
    <property type="entry name" value="HTH_18"/>
    <property type="match status" value="1"/>
</dbReference>
<proteinExistence type="predicted"/>
<dbReference type="AlphaFoldDB" id="A0A2T5JD86"/>
<evidence type="ECO:0000259" key="4">
    <source>
        <dbReference type="PROSITE" id="PS01124"/>
    </source>
</evidence>
<dbReference type="GO" id="GO:0043565">
    <property type="term" value="F:sequence-specific DNA binding"/>
    <property type="evidence" value="ECO:0007669"/>
    <property type="project" value="InterPro"/>
</dbReference>
<keyword evidence="6" id="KW-1185">Reference proteome</keyword>
<dbReference type="EMBL" id="QAOQ01000002">
    <property type="protein sequence ID" value="PTQ99719.1"/>
    <property type="molecule type" value="Genomic_DNA"/>
</dbReference>
<dbReference type="InterPro" id="IPR018060">
    <property type="entry name" value="HTH_AraC"/>
</dbReference>
<protein>
    <submittedName>
        <fullName evidence="5">AraC family transcriptional regulator</fullName>
    </submittedName>
</protein>
<comment type="caution">
    <text evidence="5">The sequence shown here is derived from an EMBL/GenBank/DDBJ whole genome shotgun (WGS) entry which is preliminary data.</text>
</comment>
<accession>A0A2T5JD86</accession>
<reference evidence="5 6" key="1">
    <citation type="submission" date="2018-04" db="EMBL/GenBank/DDBJ databases">
        <title>Genomic Encyclopedia of Archaeal and Bacterial Type Strains, Phase II (KMG-II): from individual species to whole genera.</title>
        <authorList>
            <person name="Goeker M."/>
        </authorList>
    </citation>
    <scope>NUCLEOTIDE SEQUENCE [LARGE SCALE GENOMIC DNA]</scope>
    <source>
        <strain evidence="5 6">DSM 26809</strain>
    </source>
</reference>
<dbReference type="PANTHER" id="PTHR43280:SF32">
    <property type="entry name" value="TRANSCRIPTIONAL REGULATORY PROTEIN"/>
    <property type="match status" value="1"/>
</dbReference>
<dbReference type="Proteomes" id="UP000244168">
    <property type="component" value="Unassembled WGS sequence"/>
</dbReference>
<sequence length="290" mass="34140">MIHQYQDPQTGAQLRLVYDEPTFDRVFYGKDRKDKLLTIAWNRGAAQHVTIDNVAYIFPANALLCLMVNETFHFETPSTIVAWQFNRDFYCIVDHDQEVSCVGFLFYGTSQRFFINLNDALLHKFQLLLEVFKDEFQTADHVQGEMMRVILKRLIIIATRLAREQYVTEEELPGEKLEIVRKFNLLVENHYKTEHQVKFYAGKLFKSPKTLSNLFALYNHKTPQLVIHERVMMEAKRLMYYTDKTSKEIAYDLGFEDANHFGKFFKKHAGYTTSDFKKLLPTMTPYQQTA</sequence>
<dbReference type="OrthoDB" id="632644at2"/>
<keyword evidence="2" id="KW-0238">DNA-binding</keyword>
<feature type="domain" description="HTH araC/xylS-type" evidence="4">
    <location>
        <begin position="181"/>
        <end position="279"/>
    </location>
</feature>
<dbReference type="SUPFAM" id="SSF46689">
    <property type="entry name" value="Homeodomain-like"/>
    <property type="match status" value="1"/>
</dbReference>
<evidence type="ECO:0000256" key="1">
    <source>
        <dbReference type="ARBA" id="ARBA00023015"/>
    </source>
</evidence>
<dbReference type="Gene3D" id="1.10.10.60">
    <property type="entry name" value="Homeodomain-like"/>
    <property type="match status" value="1"/>
</dbReference>
<evidence type="ECO:0000256" key="2">
    <source>
        <dbReference type="ARBA" id="ARBA00023125"/>
    </source>
</evidence>
<organism evidence="5 6">
    <name type="scientific">Mucilaginibacter yixingensis</name>
    <dbReference type="NCBI Taxonomy" id="1295612"/>
    <lineage>
        <taxon>Bacteria</taxon>
        <taxon>Pseudomonadati</taxon>
        <taxon>Bacteroidota</taxon>
        <taxon>Sphingobacteriia</taxon>
        <taxon>Sphingobacteriales</taxon>
        <taxon>Sphingobacteriaceae</taxon>
        <taxon>Mucilaginibacter</taxon>
    </lineage>
</organism>
<keyword evidence="3" id="KW-0804">Transcription</keyword>
<dbReference type="SMART" id="SM00342">
    <property type="entry name" value="HTH_ARAC"/>
    <property type="match status" value="1"/>
</dbReference>
<evidence type="ECO:0000313" key="6">
    <source>
        <dbReference type="Proteomes" id="UP000244168"/>
    </source>
</evidence>
<gene>
    <name evidence="5" type="ORF">C8P68_102548</name>
</gene>
<evidence type="ECO:0000256" key="3">
    <source>
        <dbReference type="ARBA" id="ARBA00023163"/>
    </source>
</evidence>
<dbReference type="InterPro" id="IPR009057">
    <property type="entry name" value="Homeodomain-like_sf"/>
</dbReference>
<name>A0A2T5JD86_9SPHI</name>
<dbReference type="PROSITE" id="PS01124">
    <property type="entry name" value="HTH_ARAC_FAMILY_2"/>
    <property type="match status" value="1"/>
</dbReference>
<dbReference type="GO" id="GO:0003700">
    <property type="term" value="F:DNA-binding transcription factor activity"/>
    <property type="evidence" value="ECO:0007669"/>
    <property type="project" value="InterPro"/>
</dbReference>
<keyword evidence="1" id="KW-0805">Transcription regulation</keyword>
<dbReference type="PANTHER" id="PTHR43280">
    <property type="entry name" value="ARAC-FAMILY TRANSCRIPTIONAL REGULATOR"/>
    <property type="match status" value="1"/>
</dbReference>
<evidence type="ECO:0000313" key="5">
    <source>
        <dbReference type="EMBL" id="PTQ99719.1"/>
    </source>
</evidence>